<dbReference type="KEGG" id="bne:DA69_02025"/>
<evidence type="ECO:0000313" key="1">
    <source>
        <dbReference type="EMBL" id="ANF53639.1"/>
    </source>
</evidence>
<dbReference type="EMBL" id="CP015614">
    <property type="protein sequence ID" value="ANF53639.1"/>
    <property type="molecule type" value="Genomic_DNA"/>
</dbReference>
<accession>A0A172Y347</accession>
<dbReference type="eggNOG" id="ENOG5030JM5">
    <property type="taxonomic scope" value="Bacteria"/>
</dbReference>
<evidence type="ECO:0000313" key="2">
    <source>
        <dbReference type="Proteomes" id="UP000077603"/>
    </source>
</evidence>
<name>A0A172Y347_9CAUL</name>
<dbReference type="RefSeq" id="WP_025977714.1">
    <property type="nucleotide sequence ID" value="NZ_CP015614.1"/>
</dbReference>
<dbReference type="OrthoDB" id="9766796at2"/>
<keyword evidence="2" id="KW-1185">Reference proteome</keyword>
<gene>
    <name evidence="1" type="ORF">DA69_02025</name>
</gene>
<protein>
    <submittedName>
        <fullName evidence="1">Uncharacterized protein</fullName>
    </submittedName>
</protein>
<dbReference type="AlphaFoldDB" id="A0A172Y347"/>
<reference evidence="1 2" key="1">
    <citation type="journal article" date="2014" name="Genome Announc.">
        <title>Genome Sequence of a Promising Hydrogen-Producing Facultative Anaerobic Bacterium, Brevundimonas naejangsanensis Strain B1.</title>
        <authorList>
            <person name="Su H."/>
            <person name="Zhang T."/>
            <person name="Bao M."/>
            <person name="Jiang Y."/>
            <person name="Wang Y."/>
            <person name="Tan T."/>
        </authorList>
    </citation>
    <scope>NUCLEOTIDE SEQUENCE [LARGE SCALE GENOMIC DNA]</scope>
    <source>
        <strain evidence="1 2">B1</strain>
    </source>
</reference>
<proteinExistence type="predicted"/>
<organism evidence="1 2">
    <name type="scientific">Brevundimonas naejangsanensis</name>
    <dbReference type="NCBI Taxonomy" id="588932"/>
    <lineage>
        <taxon>Bacteria</taxon>
        <taxon>Pseudomonadati</taxon>
        <taxon>Pseudomonadota</taxon>
        <taxon>Alphaproteobacteria</taxon>
        <taxon>Caulobacterales</taxon>
        <taxon>Caulobacteraceae</taxon>
        <taxon>Brevundimonas</taxon>
    </lineage>
</organism>
<dbReference type="Proteomes" id="UP000077603">
    <property type="component" value="Chromosome"/>
</dbReference>
<sequence length="181" mass="20110">MADAFKSLILDRDACEVIPIPLASSALDEVSQVLSHFFWCALNLPGFDNSFLDALTEEMKAVVFIYSGDLPEGEAYEGALVSVEVIDDWSVVGLSQNRITLILSVMAIARVEIQFEDRDDARYDREDGVWYGARSAATEIDEEVRIQVLVDLDRSSGQVVEARILDDEVGVHGPSDDIYDY</sequence>